<keyword evidence="2 6" id="KW-0813">Transport</keyword>
<dbReference type="InterPro" id="IPR035906">
    <property type="entry name" value="MetI-like_sf"/>
</dbReference>
<feature type="domain" description="ABC transmembrane type-1" evidence="7">
    <location>
        <begin position="25"/>
        <end position="208"/>
    </location>
</feature>
<dbReference type="PANTHER" id="PTHR30177">
    <property type="entry name" value="GLYCINE BETAINE/L-PROLINE TRANSPORT SYSTEM PERMEASE PROTEIN PROW"/>
    <property type="match status" value="1"/>
</dbReference>
<dbReference type="Gene3D" id="1.10.3720.10">
    <property type="entry name" value="MetI-like"/>
    <property type="match status" value="1"/>
</dbReference>
<feature type="transmembrane region" description="Helical" evidence="6">
    <location>
        <begin position="95"/>
        <end position="114"/>
    </location>
</feature>
<evidence type="ECO:0000259" key="7">
    <source>
        <dbReference type="PROSITE" id="PS50928"/>
    </source>
</evidence>
<dbReference type="RefSeq" id="WP_049159725.1">
    <property type="nucleotide sequence ID" value="NZ_CBDRLD010000002.1"/>
</dbReference>
<dbReference type="PANTHER" id="PTHR30177:SF33">
    <property type="entry name" value="POSSIBLE OSMOPROTECTANT (GLYCINE BETAINE_CARNITINE_CHOLINE_L-PROLINE) TRANSPORT INTEGRAL MEMBRANE PROTEIN ABC TRANSPORTER PROZ"/>
    <property type="match status" value="1"/>
</dbReference>
<organism evidence="8 9">
    <name type="scientific">Micrococcus luteus</name>
    <name type="common">Micrococcus lysodeikticus</name>
    <dbReference type="NCBI Taxonomy" id="1270"/>
    <lineage>
        <taxon>Bacteria</taxon>
        <taxon>Bacillati</taxon>
        <taxon>Actinomycetota</taxon>
        <taxon>Actinomycetes</taxon>
        <taxon>Micrococcales</taxon>
        <taxon>Micrococcaceae</taxon>
        <taxon>Micrococcus</taxon>
    </lineage>
</organism>
<comment type="similarity">
    <text evidence="6">Belongs to the binding-protein-dependent transport system permease family.</text>
</comment>
<dbReference type="PROSITE" id="PS50928">
    <property type="entry name" value="ABC_TM1"/>
    <property type="match status" value="1"/>
</dbReference>
<dbReference type="Proteomes" id="UP001205867">
    <property type="component" value="Unassembled WGS sequence"/>
</dbReference>
<evidence type="ECO:0000256" key="5">
    <source>
        <dbReference type="ARBA" id="ARBA00023136"/>
    </source>
</evidence>
<dbReference type="GO" id="GO:0031460">
    <property type="term" value="P:glycine betaine transport"/>
    <property type="evidence" value="ECO:0007669"/>
    <property type="project" value="TreeGrafter"/>
</dbReference>
<dbReference type="InterPro" id="IPR051204">
    <property type="entry name" value="ABC_transp_perm/SBD"/>
</dbReference>
<dbReference type="InterPro" id="IPR000515">
    <property type="entry name" value="MetI-like"/>
</dbReference>
<name>A0AAP3AL68_MICLU</name>
<protein>
    <submittedName>
        <fullName evidence="8">ABC transporter permease subunit</fullName>
    </submittedName>
</protein>
<feature type="transmembrane region" description="Helical" evidence="6">
    <location>
        <begin position="59"/>
        <end position="83"/>
    </location>
</feature>
<feature type="transmembrane region" description="Helical" evidence="6">
    <location>
        <begin position="29"/>
        <end position="50"/>
    </location>
</feature>
<evidence type="ECO:0000256" key="1">
    <source>
        <dbReference type="ARBA" id="ARBA00004141"/>
    </source>
</evidence>
<feature type="transmembrane region" description="Helical" evidence="6">
    <location>
        <begin position="187"/>
        <end position="211"/>
    </location>
</feature>
<dbReference type="AlphaFoldDB" id="A0AAP3AL68"/>
<evidence type="ECO:0000256" key="6">
    <source>
        <dbReference type="RuleBase" id="RU363032"/>
    </source>
</evidence>
<evidence type="ECO:0000313" key="8">
    <source>
        <dbReference type="EMBL" id="MCV7629928.1"/>
    </source>
</evidence>
<evidence type="ECO:0000313" key="9">
    <source>
        <dbReference type="Proteomes" id="UP001205867"/>
    </source>
</evidence>
<evidence type="ECO:0000256" key="2">
    <source>
        <dbReference type="ARBA" id="ARBA00022448"/>
    </source>
</evidence>
<reference evidence="8" key="1">
    <citation type="submission" date="2023-06" db="EMBL/GenBank/DDBJ databases">
        <title>lsaBGC provides a comprehensive framework for evolutionary analysis of biosynthetic gene clusters within focal taxa.</title>
        <authorList>
            <person name="Salamzade R."/>
            <person name="Sandstrom S."/>
            <person name="Kalan L.R."/>
        </authorList>
    </citation>
    <scope>NUCLEOTIDE SEQUENCE</scope>
    <source>
        <strain evidence="8">P3-SID899</strain>
    </source>
</reference>
<comment type="caution">
    <text evidence="8">The sequence shown here is derived from an EMBL/GenBank/DDBJ whole genome shotgun (WGS) entry which is preliminary data.</text>
</comment>
<keyword evidence="4 6" id="KW-1133">Transmembrane helix</keyword>
<keyword evidence="5 6" id="KW-0472">Membrane</keyword>
<dbReference type="GO" id="GO:0005886">
    <property type="term" value="C:plasma membrane"/>
    <property type="evidence" value="ECO:0007669"/>
    <property type="project" value="UniProtKB-SubCell"/>
</dbReference>
<keyword evidence="3 6" id="KW-0812">Transmembrane</keyword>
<dbReference type="Pfam" id="PF00528">
    <property type="entry name" value="BPD_transp_1"/>
    <property type="match status" value="1"/>
</dbReference>
<dbReference type="GO" id="GO:0055085">
    <property type="term" value="P:transmembrane transport"/>
    <property type="evidence" value="ECO:0007669"/>
    <property type="project" value="InterPro"/>
</dbReference>
<dbReference type="EMBL" id="JALXKZ020000045">
    <property type="protein sequence ID" value="MCV7629928.1"/>
    <property type="molecule type" value="Genomic_DNA"/>
</dbReference>
<feature type="transmembrane region" description="Helical" evidence="6">
    <location>
        <begin position="155"/>
        <end position="175"/>
    </location>
</feature>
<dbReference type="CDD" id="cd06261">
    <property type="entry name" value="TM_PBP2"/>
    <property type="match status" value="1"/>
</dbReference>
<dbReference type="SUPFAM" id="SSF161098">
    <property type="entry name" value="MetI-like"/>
    <property type="match status" value="1"/>
</dbReference>
<accession>A0AAP3AL68</accession>
<gene>
    <name evidence="8" type="ORF">M3A82_011390</name>
</gene>
<proteinExistence type="inferred from homology"/>
<evidence type="ECO:0000256" key="3">
    <source>
        <dbReference type="ARBA" id="ARBA00022692"/>
    </source>
</evidence>
<comment type="subcellular location">
    <subcellularLocation>
        <location evidence="6">Cell membrane</location>
        <topology evidence="6">Multi-pass membrane protein</topology>
    </subcellularLocation>
    <subcellularLocation>
        <location evidence="1">Membrane</location>
        <topology evidence="1">Multi-pass membrane protein</topology>
    </subcellularLocation>
</comment>
<sequence length="224" mass="23269">MISSLFSWFADPAHWAGPNGVPARVLEHLGYSVLALAIAAAIAFPVGVWIGHTGRGRRVVVALSSALRALPTLGLLTFLAIVLDIRLREALIPTVMVLVILAIPPLLAGTYAGLQAVPREVVHAARANGHSTGQLIGQVELPIALPMAVGGLRSATLQVIATTSVASYLGLGGLGRYLFDALAVQDYVTMLAGAVLIAVLALLCDGLLLLVQRILTPAGLRARG</sequence>
<evidence type="ECO:0000256" key="4">
    <source>
        <dbReference type="ARBA" id="ARBA00022989"/>
    </source>
</evidence>